<keyword evidence="10" id="KW-0472">Membrane</keyword>
<dbReference type="Gene3D" id="2.130.10.10">
    <property type="entry name" value="YVTN repeat-like/Quinoprotein amine dehydrogenase"/>
    <property type="match status" value="1"/>
</dbReference>
<keyword evidence="5" id="KW-0677">Repeat</keyword>
<evidence type="ECO:0000256" key="2">
    <source>
        <dbReference type="ARBA" id="ARBA00022448"/>
    </source>
</evidence>
<gene>
    <name evidence="11" type="ORF">TeGR_g6872</name>
</gene>
<evidence type="ECO:0000256" key="3">
    <source>
        <dbReference type="ARBA" id="ARBA00022574"/>
    </source>
</evidence>
<organism evidence="11 12">
    <name type="scientific">Tetraparma gracilis</name>
    <dbReference type="NCBI Taxonomy" id="2962635"/>
    <lineage>
        <taxon>Eukaryota</taxon>
        <taxon>Sar</taxon>
        <taxon>Stramenopiles</taxon>
        <taxon>Ochrophyta</taxon>
        <taxon>Bolidophyceae</taxon>
        <taxon>Parmales</taxon>
        <taxon>Triparmaceae</taxon>
        <taxon>Tetraparma</taxon>
    </lineage>
</organism>
<dbReference type="Proteomes" id="UP001165060">
    <property type="component" value="Unassembled WGS sequence"/>
</dbReference>
<reference evidence="11 12" key="1">
    <citation type="journal article" date="2023" name="Commun. Biol.">
        <title>Genome analysis of Parmales, the sister group of diatoms, reveals the evolutionary specialization of diatoms from phago-mixotrophs to photoautotrophs.</title>
        <authorList>
            <person name="Ban H."/>
            <person name="Sato S."/>
            <person name="Yoshikawa S."/>
            <person name="Yamada K."/>
            <person name="Nakamura Y."/>
            <person name="Ichinomiya M."/>
            <person name="Sato N."/>
            <person name="Blanc-Mathieu R."/>
            <person name="Endo H."/>
            <person name="Kuwata A."/>
            <person name="Ogata H."/>
        </authorList>
    </citation>
    <scope>NUCLEOTIDE SEQUENCE [LARGE SCALE GENOMIC DNA]</scope>
</reference>
<comment type="subcellular location">
    <subcellularLocation>
        <location evidence="1">Endoplasmic reticulum membrane</location>
        <topology evidence="1">Single-pass membrane protein</topology>
    </subcellularLocation>
</comment>
<keyword evidence="3" id="KW-0853">WD repeat</keyword>
<evidence type="ECO:0000256" key="4">
    <source>
        <dbReference type="ARBA" id="ARBA00022692"/>
    </source>
</evidence>
<keyword evidence="6" id="KW-0256">Endoplasmic reticulum</keyword>
<dbReference type="InterPro" id="IPR045260">
    <property type="entry name" value="Sec12-like"/>
</dbReference>
<proteinExistence type="predicted"/>
<dbReference type="PANTHER" id="PTHR23284:SF0">
    <property type="entry name" value="PROLACTIN REGULATORY ELEMENT-BINDING PROTEIN"/>
    <property type="match status" value="1"/>
</dbReference>
<name>A0ABQ6ML72_9STRA</name>
<dbReference type="InterPro" id="IPR015943">
    <property type="entry name" value="WD40/YVTN_repeat-like_dom_sf"/>
</dbReference>
<dbReference type="Pfam" id="PF00400">
    <property type="entry name" value="WD40"/>
    <property type="match status" value="1"/>
</dbReference>
<dbReference type="EMBL" id="BRYB01004285">
    <property type="protein sequence ID" value="GMI28588.1"/>
    <property type="molecule type" value="Genomic_DNA"/>
</dbReference>
<accession>A0ABQ6ML72</accession>
<keyword evidence="8" id="KW-0653">Protein transport</keyword>
<dbReference type="SUPFAM" id="SSF50978">
    <property type="entry name" value="WD40 repeat-like"/>
    <property type="match status" value="1"/>
</dbReference>
<keyword evidence="4" id="KW-0812">Transmembrane</keyword>
<evidence type="ECO:0000256" key="5">
    <source>
        <dbReference type="ARBA" id="ARBA00022737"/>
    </source>
</evidence>
<comment type="caution">
    <text evidence="11">The sequence shown here is derived from an EMBL/GenBank/DDBJ whole genome shotgun (WGS) entry which is preliminary data.</text>
</comment>
<dbReference type="PANTHER" id="PTHR23284">
    <property type="entry name" value="PROLACTIN REGULATORY ELEMENT BINDING PROTEIN"/>
    <property type="match status" value="1"/>
</dbReference>
<protein>
    <submittedName>
        <fullName evidence="11">Uncharacterized protein</fullName>
    </submittedName>
</protein>
<evidence type="ECO:0000256" key="8">
    <source>
        <dbReference type="ARBA" id="ARBA00022927"/>
    </source>
</evidence>
<evidence type="ECO:0000256" key="7">
    <source>
        <dbReference type="ARBA" id="ARBA00022892"/>
    </source>
</evidence>
<evidence type="ECO:0000256" key="1">
    <source>
        <dbReference type="ARBA" id="ARBA00004389"/>
    </source>
</evidence>
<evidence type="ECO:0000256" key="10">
    <source>
        <dbReference type="ARBA" id="ARBA00023136"/>
    </source>
</evidence>
<dbReference type="InterPro" id="IPR001680">
    <property type="entry name" value="WD40_rpt"/>
</dbReference>
<sequence length="499" mass="50037">MSFQYPLRQSTLISSTPLFCVCSLSPLPLLACAGGGGSSRTGVSNCIGLHTAEYARAGDETEVHRLDTGERICTSLAAAHLGGTTLLASCTGDVCTVHSVACPTPSSAVVLELASFACSPDGAGVNCCAFLALPSSKAKPPRLLLAAGAEAGQLAVFELSQPIGGEPLTVAALPPLAGAHGGQPVCSLAWVPGGAPGGAPSLVSGGKDGCVRVHSLGVDSLGAASLAPLACIPVAIPPPRAVPGARPENARQKELNKQVMVRCVAVNPTTGYLYAVSSGRRGASYLHKFQLPAAPLPAPPRPLSETVINPDYPSSSLCLLPSPPAPPGSPPHPPHTILCAAGVDGTVSSWIDLHSPAAPLAIFTGDPSSPSAGGGLLGPPPRAFAECHDLPVTAMCACPAGADVVSVSADAKVVRVKVFGTSVAKPLLGGAACWLLMFLALVGAMYAKVVSEAHCPHVPVSDVVGHGECLVEAMKAAVGGGAKGLLEPFERLLGTTGSL</sequence>
<keyword evidence="12" id="KW-1185">Reference proteome</keyword>
<evidence type="ECO:0000313" key="12">
    <source>
        <dbReference type="Proteomes" id="UP001165060"/>
    </source>
</evidence>
<evidence type="ECO:0000313" key="11">
    <source>
        <dbReference type="EMBL" id="GMI28588.1"/>
    </source>
</evidence>
<keyword evidence="9" id="KW-1133">Transmembrane helix</keyword>
<keyword evidence="7" id="KW-0931">ER-Golgi transport</keyword>
<evidence type="ECO:0000256" key="6">
    <source>
        <dbReference type="ARBA" id="ARBA00022824"/>
    </source>
</evidence>
<dbReference type="InterPro" id="IPR036322">
    <property type="entry name" value="WD40_repeat_dom_sf"/>
</dbReference>
<evidence type="ECO:0000256" key="9">
    <source>
        <dbReference type="ARBA" id="ARBA00022989"/>
    </source>
</evidence>
<keyword evidence="2" id="KW-0813">Transport</keyword>